<proteinExistence type="predicted"/>
<sequence>MASPSAEGPSPPAGHFRRLNTSNVGPVDLTSSDEENPNSRAPAQETLTQALGDILQRGGVASQAPSQPAEAGAAAEGPDQPSPKRPRAAPAAPAVSESGSPLDQVARIQKSVQDQYPTAGKEKQAVLSILKLLCEASISNYQLSNRHKLCILLFIDGEDWRAHFKQVFRYSDGCWDHAPSFDANAWELLTATEGLLAMVGGADRDPGAFECVVFQWSQVQPVAAGFLTNGRANVTQGLREFAKEHSAALQKTTNNKVWKGNWLLRCGEMMGSFKKQWDSGSLRAPLTKLFLTHCETPKLQSKGVKCLDVYLDAQWDPAPAHRDNHCYVRVPWKYQWTPAELEAEGIVEADWADRLATFLQGLYFDNHGVFQLEMAALHLAFAQVTSAKMTFEIGGGGGGKHAESQLQEHLFGTDHVHYLDCGAFQDRNEWRKECDGGASFLGDIWKRFVVDEALTCRVNYGFNSSRKFGESKKDLELNWENIPTIEFSGSSEKALVQLQRRIICCRMGRAQFVNDPKDVDHSKGRFLNIPQAELDPFLAHGFTACLMFRNWCRPYFQSAEGSIANCLRMQDNLMAVCPRVARDTAWLGTRLSGGHDAPPGEEDETHAEATKLVVAAHKATPAKPVLKEYLFSSLACLPGARQAGRKHASKWQNLVDALEKSPVALLQRSDANAVRKLLVNYDSMVEAMVANGGDQAFGSWGDWGSPFDHIDSQANLTQDGAVEWYSMILENMNDVTGREGRLATDFTCTEKPDFIGLMEYAKTGNDRGQQVLEAYLQRCEDAWVASGQDSSVSLQVPYQTKEWYKRKFARGPAGQKLSREARKVAFPDHVGSDAPCCHPRLFKVALQRAGVYSEDRFPMLARVCRFYKQWRSALSQYLGVPVEEAKVEIIKIFYGARPVAQVPWLLKLCSEVKDGVAAVLAHAEFADYRQLYADRPSPDYSRMAAVLSQLEDDALMVLITSLRRIAATTSEVLLFDGCLALATCFQQEALVRLAVATANEASCVEFAIQSWPSTSTDRPGVAVLHSCGSQVCLLQTPVPDKGNFLLTAAWWAGMGAPMADLSPEDLAVLTMQEVNDNSLYSSQRNNSAATFFVPVHEHLIFEGVHSGRSVVVVEGPSRAGTPRHVYGLRYSNKELGLFDPAAPALVQVMQAEYYLGKAQGRNLDEAWRRFTKGEEAAARPSYSGEDLKDKFTNSTKTAEENKADKGPAGGTSTNDGMSKIWQRRVVDPKINSDASPMAFQEWQRKLCSPWFSSHKAIVEHVVKRPLIMPKGVPDALTVRAAAVFIRFGVARTRDKCPQCSGPAKFVCRVTKGGNTYAWTCASVGHKHMEVQLNSEGWLKGVQVNSWMPFLHFVNLLRLGRPYKDIKAEVEAGCGNYSKNAFLAWRRLYQETLGKGAVSLGVHAIGGPNRTVVVDETVIGVRKEDGWAVENKGISKRGARQRRQAPRRTHRSTRKLVMKGVLKRQPARAVYRNQEPTERDSNYLKTRKGTAKRAPAMRKAAARNSGRWLWLAIRVGRGKTVCTHENKNNNMIAYRLLPRAADAQEGAPRGLGEIKATLEEKVKKGTFLVHDGWTSTTAAVKALGYKSAPPVVHEENYRDPSTAFHTNDAESENSRLKGWNRQRYGQLQLDALEMEEYVFYVNVGDDVEGMFKGLSYANGGPWQNRLL</sequence>
<evidence type="ECO:0000313" key="2">
    <source>
        <dbReference type="EMBL" id="CAK0846587.1"/>
    </source>
</evidence>
<evidence type="ECO:0000256" key="1">
    <source>
        <dbReference type="SAM" id="MobiDB-lite"/>
    </source>
</evidence>
<gene>
    <name evidence="2" type="ORF">PCOR1329_LOCUS40050</name>
</gene>
<name>A0ABN9TKV1_9DINO</name>
<feature type="compositionally biased region" description="Basic and acidic residues" evidence="1">
    <location>
        <begin position="1185"/>
        <end position="1205"/>
    </location>
</feature>
<feature type="compositionally biased region" description="Polar residues" evidence="1">
    <location>
        <begin position="38"/>
        <end position="49"/>
    </location>
</feature>
<dbReference type="Proteomes" id="UP001189429">
    <property type="component" value="Unassembled WGS sequence"/>
</dbReference>
<comment type="caution">
    <text evidence="2">The sequence shown here is derived from an EMBL/GenBank/DDBJ whole genome shotgun (WGS) entry which is preliminary data.</text>
</comment>
<feature type="compositionally biased region" description="Low complexity" evidence="1">
    <location>
        <begin position="61"/>
        <end position="77"/>
    </location>
</feature>
<reference evidence="2" key="1">
    <citation type="submission" date="2023-10" db="EMBL/GenBank/DDBJ databases">
        <authorList>
            <person name="Chen Y."/>
            <person name="Shah S."/>
            <person name="Dougan E. K."/>
            <person name="Thang M."/>
            <person name="Chan C."/>
        </authorList>
    </citation>
    <scope>NUCLEOTIDE SEQUENCE [LARGE SCALE GENOMIC DNA]</scope>
</reference>
<feature type="region of interest" description="Disordered" evidence="1">
    <location>
        <begin position="1"/>
        <end position="102"/>
    </location>
</feature>
<organism evidence="2 3">
    <name type="scientific">Prorocentrum cordatum</name>
    <dbReference type="NCBI Taxonomy" id="2364126"/>
    <lineage>
        <taxon>Eukaryota</taxon>
        <taxon>Sar</taxon>
        <taxon>Alveolata</taxon>
        <taxon>Dinophyceae</taxon>
        <taxon>Prorocentrales</taxon>
        <taxon>Prorocentraceae</taxon>
        <taxon>Prorocentrum</taxon>
    </lineage>
</organism>
<protein>
    <submittedName>
        <fullName evidence="2">Uncharacterized protein</fullName>
    </submittedName>
</protein>
<feature type="region of interest" description="Disordered" evidence="1">
    <location>
        <begin position="1174"/>
        <end position="1217"/>
    </location>
</feature>
<accession>A0ABN9TKV1</accession>
<feature type="region of interest" description="Disordered" evidence="1">
    <location>
        <begin position="1431"/>
        <end position="1452"/>
    </location>
</feature>
<dbReference type="EMBL" id="CAUYUJ010014835">
    <property type="protein sequence ID" value="CAK0846587.1"/>
    <property type="molecule type" value="Genomic_DNA"/>
</dbReference>
<feature type="compositionally biased region" description="Basic residues" evidence="1">
    <location>
        <begin position="1433"/>
        <end position="1452"/>
    </location>
</feature>
<keyword evidence="3" id="KW-1185">Reference proteome</keyword>
<evidence type="ECO:0000313" key="3">
    <source>
        <dbReference type="Proteomes" id="UP001189429"/>
    </source>
</evidence>